<keyword evidence="1" id="KW-1133">Transmembrane helix</keyword>
<gene>
    <name evidence="2" type="ORF">B5P37_06190</name>
</gene>
<feature type="transmembrane region" description="Helical" evidence="1">
    <location>
        <begin position="62"/>
        <end position="81"/>
    </location>
</feature>
<feature type="transmembrane region" description="Helical" evidence="1">
    <location>
        <begin position="7"/>
        <end position="25"/>
    </location>
</feature>
<dbReference type="AlphaFoldDB" id="A0AAC9RUC6"/>
<keyword evidence="1" id="KW-0472">Membrane</keyword>
<dbReference type="KEGG" id="slz:B5P37_06190"/>
<organism evidence="2 3">
    <name type="scientific">Staphylococcus lutrae</name>
    <dbReference type="NCBI Taxonomy" id="155085"/>
    <lineage>
        <taxon>Bacteria</taxon>
        <taxon>Bacillati</taxon>
        <taxon>Bacillota</taxon>
        <taxon>Bacilli</taxon>
        <taxon>Bacillales</taxon>
        <taxon>Staphylococcaceae</taxon>
        <taxon>Staphylococcus</taxon>
    </lineage>
</organism>
<name>A0AAC9RUC6_9STAP</name>
<evidence type="ECO:0000313" key="3">
    <source>
        <dbReference type="Proteomes" id="UP000242864"/>
    </source>
</evidence>
<dbReference type="Proteomes" id="UP000242864">
    <property type="component" value="Chromosome"/>
</dbReference>
<dbReference type="EMBL" id="CP020773">
    <property type="protein sequence ID" value="ARJ50937.1"/>
    <property type="molecule type" value="Genomic_DNA"/>
</dbReference>
<sequence length="136" mass="15826">MKIKHRSLLISIILNTIFSVIMGIININLGLFVMIIGVIIIPVMINIICFKLSNEPYKIKTIFLMTLFNVFYYVIVSKSIMSNSKFYEIASRYSHEENGFYIHMNTNLLSLSQLVFISLLYFVLSFLLIRIFRKVG</sequence>
<feature type="transmembrane region" description="Helical" evidence="1">
    <location>
        <begin position="114"/>
        <end position="132"/>
    </location>
</feature>
<evidence type="ECO:0000256" key="1">
    <source>
        <dbReference type="SAM" id="Phobius"/>
    </source>
</evidence>
<keyword evidence="1" id="KW-0812">Transmembrane</keyword>
<evidence type="ECO:0000313" key="2">
    <source>
        <dbReference type="EMBL" id="ARJ50937.1"/>
    </source>
</evidence>
<accession>A0AAC9RUC6</accession>
<protein>
    <submittedName>
        <fullName evidence="2">Uncharacterized protein</fullName>
    </submittedName>
</protein>
<keyword evidence="3" id="KW-1185">Reference proteome</keyword>
<dbReference type="NCBIfam" id="NF038270">
    <property type="entry name" value="membran_MsaC"/>
    <property type="match status" value="1"/>
</dbReference>
<proteinExistence type="predicted"/>
<feature type="transmembrane region" description="Helical" evidence="1">
    <location>
        <begin position="31"/>
        <end position="50"/>
    </location>
</feature>
<reference evidence="2 3" key="1">
    <citation type="submission" date="2017-04" db="EMBL/GenBank/DDBJ databases">
        <authorList>
            <person name="Veseli I.A."/>
            <person name="Tang C."/>
            <person name="Pombert J.-F."/>
        </authorList>
    </citation>
    <scope>NUCLEOTIDE SEQUENCE [LARGE SCALE GENOMIC DNA]</scope>
    <source>
        <strain evidence="2 3">ATCC 700373</strain>
    </source>
</reference>